<feature type="signal peptide" evidence="1">
    <location>
        <begin position="1"/>
        <end position="24"/>
    </location>
</feature>
<name>A0ABM6JVF5_SPOUR</name>
<dbReference type="Pfam" id="PF00395">
    <property type="entry name" value="SLH"/>
    <property type="match status" value="3"/>
</dbReference>
<feature type="domain" description="SLH" evidence="2">
    <location>
        <begin position="26"/>
        <end position="85"/>
    </location>
</feature>
<dbReference type="InterPro" id="IPR051465">
    <property type="entry name" value="Cell_Envelope_Struct_Comp"/>
</dbReference>
<dbReference type="PANTHER" id="PTHR43308">
    <property type="entry name" value="OUTER MEMBRANE PROTEIN ALPHA-RELATED"/>
    <property type="match status" value="1"/>
</dbReference>
<feature type="domain" description="SLH" evidence="2">
    <location>
        <begin position="87"/>
        <end position="150"/>
    </location>
</feature>
<dbReference type="InterPro" id="IPR001119">
    <property type="entry name" value="SLH_dom"/>
</dbReference>
<gene>
    <name evidence="3" type="ORF">SporoS204_07810</name>
</gene>
<evidence type="ECO:0000313" key="4">
    <source>
        <dbReference type="Proteomes" id="UP000192486"/>
    </source>
</evidence>
<protein>
    <recommendedName>
        <fullName evidence="2">SLH domain-containing protein</fullName>
    </recommendedName>
</protein>
<keyword evidence="1" id="KW-0732">Signal</keyword>
<evidence type="ECO:0000256" key="1">
    <source>
        <dbReference type="SAM" id="SignalP"/>
    </source>
</evidence>
<proteinExistence type="predicted"/>
<organism evidence="3 4">
    <name type="scientific">Sporosarcina ureae</name>
    <dbReference type="NCBI Taxonomy" id="1571"/>
    <lineage>
        <taxon>Bacteria</taxon>
        <taxon>Bacillati</taxon>
        <taxon>Bacillota</taxon>
        <taxon>Bacilli</taxon>
        <taxon>Bacillales</taxon>
        <taxon>Caryophanaceae</taxon>
        <taxon>Sporosarcina</taxon>
    </lineage>
</organism>
<feature type="domain" description="SLH" evidence="2">
    <location>
        <begin position="152"/>
        <end position="211"/>
    </location>
</feature>
<feature type="chain" id="PRO_5046967574" description="SLH domain-containing protein" evidence="1">
    <location>
        <begin position="25"/>
        <end position="492"/>
    </location>
</feature>
<dbReference type="Proteomes" id="UP000192486">
    <property type="component" value="Chromosome"/>
</dbReference>
<dbReference type="PROSITE" id="PS51272">
    <property type="entry name" value="SLH"/>
    <property type="match status" value="3"/>
</dbReference>
<dbReference type="RefSeq" id="WP_051210604.1">
    <property type="nucleotide sequence ID" value="NZ_CP015108.1"/>
</dbReference>
<reference evidence="3 4" key="1">
    <citation type="submission" date="2016-04" db="EMBL/GenBank/DDBJ databases">
        <title>Comparative Genomics and Epigenetics of Sporosarcina ureae.</title>
        <authorList>
            <person name="Oliver A.S."/>
            <person name="Cooper K.K."/>
        </authorList>
    </citation>
    <scope>NUCLEOTIDE SEQUENCE [LARGE SCALE GENOMIC DNA]</scope>
    <source>
        <strain evidence="3 4">S204</strain>
    </source>
</reference>
<keyword evidence="4" id="KW-1185">Reference proteome</keyword>
<evidence type="ECO:0000313" key="3">
    <source>
        <dbReference type="EMBL" id="ARF14056.1"/>
    </source>
</evidence>
<dbReference type="EMBL" id="CP015108">
    <property type="protein sequence ID" value="ARF14056.1"/>
    <property type="molecule type" value="Genomic_DNA"/>
</dbReference>
<evidence type="ECO:0000259" key="2">
    <source>
        <dbReference type="PROSITE" id="PS51272"/>
    </source>
</evidence>
<accession>A0ABM6JVF5</accession>
<sequence length="492" mass="55121">MKNKVIAILGVILLVCGFPLSSTAADKARFPDVPDSKHFAEAVNELASRNIIGGYPDGTFKPNDSITRGQAAAIIVKMTKLPTTNIKDPKFKDVSTANGYYKAIAALAQKGVINGYGDGRFGPNDSITRAQMASIIIKAFELPLYRDPDYGFKDVVHKNGHRDGIYSLYQLGLTTGTSPTTFSPNASITRGQAAKLLKAAEDVKPGILTMHAKDFKWKRFNDVSKTNSDVFDIVSDSEIPSQMNLKTKIHIVPKKEGTATLTFSGAPSSDTDDQNYRKYYVHVKKVKGAWDISLEETTDIYSTPAELWMYYERRENNEAFIDAESISLSTEEGELVNERVKFERCENDTLQYCHVIYFDQPGKFIATVKYMDGKEMRYYVTSTEHKDQFYYYTHITPIKPNEVLQIWDGALLGKHVLPKGSEEIATVTRDPGTNVFRITPKKTGEFFVNFPDSKVAPGSHRIYYGITVRVSKLGDYLHVYAAVSEEDDMVFD</sequence>